<organism evidence="1 2">
    <name type="scientific">Penicillium nordicum</name>
    <dbReference type="NCBI Taxonomy" id="229535"/>
    <lineage>
        <taxon>Eukaryota</taxon>
        <taxon>Fungi</taxon>
        <taxon>Dikarya</taxon>
        <taxon>Ascomycota</taxon>
        <taxon>Pezizomycotina</taxon>
        <taxon>Eurotiomycetes</taxon>
        <taxon>Eurotiomycetidae</taxon>
        <taxon>Eurotiales</taxon>
        <taxon>Aspergillaceae</taxon>
        <taxon>Penicillium</taxon>
    </lineage>
</organism>
<dbReference type="AlphaFoldDB" id="A0A0N0RXV3"/>
<protein>
    <submittedName>
        <fullName evidence="1">Uncharacterized protein</fullName>
    </submittedName>
</protein>
<evidence type="ECO:0000313" key="2">
    <source>
        <dbReference type="Proteomes" id="UP000037696"/>
    </source>
</evidence>
<sequence length="68" mass="7642">MNHICFVFELHQNFHQNLRAHWFKPRSGHFYVLSGKALYSIPTGLANLPVSREPAVILSILPPNGSTA</sequence>
<proteinExistence type="predicted"/>
<dbReference type="EMBL" id="LHQQ01000252">
    <property type="protein sequence ID" value="KOS38445.1"/>
    <property type="molecule type" value="Genomic_DNA"/>
</dbReference>
<gene>
    <name evidence="1" type="ORF">ACN38_g10730</name>
</gene>
<keyword evidence="2" id="KW-1185">Reference proteome</keyword>
<accession>A0A0N0RXV3</accession>
<name>A0A0N0RXV3_9EURO</name>
<reference evidence="1 2" key="1">
    <citation type="submission" date="2015-08" db="EMBL/GenBank/DDBJ databases">
        <title>Genome sequencing of Penicillium nordicum.</title>
        <authorList>
            <person name="Nguyen H.D."/>
            <person name="Seifert K.A."/>
        </authorList>
    </citation>
    <scope>NUCLEOTIDE SEQUENCE [LARGE SCALE GENOMIC DNA]</scope>
    <source>
        <strain evidence="1 2">DAOMC 185683</strain>
    </source>
</reference>
<comment type="caution">
    <text evidence="1">The sequence shown here is derived from an EMBL/GenBank/DDBJ whole genome shotgun (WGS) entry which is preliminary data.</text>
</comment>
<dbReference type="Proteomes" id="UP000037696">
    <property type="component" value="Unassembled WGS sequence"/>
</dbReference>
<evidence type="ECO:0000313" key="1">
    <source>
        <dbReference type="EMBL" id="KOS38445.1"/>
    </source>
</evidence>